<dbReference type="Proteomes" id="UP000777482">
    <property type="component" value="Unassembled WGS sequence"/>
</dbReference>
<evidence type="ECO:0000313" key="3">
    <source>
        <dbReference type="Proteomes" id="UP000777482"/>
    </source>
</evidence>
<keyword evidence="3" id="KW-1185">Reference proteome</keyword>
<evidence type="ECO:0000256" key="1">
    <source>
        <dbReference type="SAM" id="MobiDB-lite"/>
    </source>
</evidence>
<organism evidence="2 3">
    <name type="scientific">Rhodotorula mucilaginosa</name>
    <name type="common">Yeast</name>
    <name type="synonym">Rhodotorula rubra</name>
    <dbReference type="NCBI Taxonomy" id="5537"/>
    <lineage>
        <taxon>Eukaryota</taxon>
        <taxon>Fungi</taxon>
        <taxon>Dikarya</taxon>
        <taxon>Basidiomycota</taxon>
        <taxon>Pucciniomycotina</taxon>
        <taxon>Microbotryomycetes</taxon>
        <taxon>Sporidiobolales</taxon>
        <taxon>Sporidiobolaceae</taxon>
        <taxon>Rhodotorula</taxon>
    </lineage>
</organism>
<reference evidence="2 3" key="1">
    <citation type="submission" date="2020-11" db="EMBL/GenBank/DDBJ databases">
        <title>Kefir isolates.</title>
        <authorList>
            <person name="Marcisauskas S."/>
            <person name="Kim Y."/>
            <person name="Blasche S."/>
        </authorList>
    </citation>
    <scope>NUCLEOTIDE SEQUENCE [LARGE SCALE GENOMIC DNA]</scope>
    <source>
        <strain evidence="2 3">KR</strain>
    </source>
</reference>
<dbReference type="EMBL" id="PUHQ01000055">
    <property type="protein sequence ID" value="KAG0659281.1"/>
    <property type="molecule type" value="Genomic_DNA"/>
</dbReference>
<proteinExistence type="predicted"/>
<dbReference type="AlphaFoldDB" id="A0A9P6W100"/>
<protein>
    <submittedName>
        <fullName evidence="2">Uncharacterized protein</fullName>
    </submittedName>
</protein>
<feature type="region of interest" description="Disordered" evidence="1">
    <location>
        <begin position="18"/>
        <end position="47"/>
    </location>
</feature>
<sequence>MLPFDGHPEARLDLSELAGAPPTSSLSNDASSEHALKAGGQTQQQPDGAVMLRRIRAPPLDLGSAVALLAFARAARFDAREAGHGGVSLGASACLLAMALFNLTLRLNPRRHTFFLSLRLAHRAAQDQCIITTAASSCSKPDFGKEQAAACPPPVGTSALPCSRPFPRVPLIHTAASFHSEALSIAS</sequence>
<name>A0A9P6W100_RHOMI</name>
<gene>
    <name evidence="2" type="ORF">C6P46_005211</name>
</gene>
<comment type="caution">
    <text evidence="2">The sequence shown here is derived from an EMBL/GenBank/DDBJ whole genome shotgun (WGS) entry which is preliminary data.</text>
</comment>
<accession>A0A9P6W100</accession>
<evidence type="ECO:0000313" key="2">
    <source>
        <dbReference type="EMBL" id="KAG0659281.1"/>
    </source>
</evidence>